<evidence type="ECO:0000313" key="1">
    <source>
        <dbReference type="EMBL" id="KAF4046424.1"/>
    </source>
</evidence>
<dbReference type="EMBL" id="WSZM01000016">
    <property type="protein sequence ID" value="KAF4046424.1"/>
    <property type="molecule type" value="Genomic_DNA"/>
</dbReference>
<dbReference type="Gene3D" id="1.10.510.10">
    <property type="entry name" value="Transferase(Phosphotransferase) domain 1"/>
    <property type="match status" value="1"/>
</dbReference>
<name>A0A833TM49_PHYIN</name>
<protein>
    <recommendedName>
        <fullName evidence="4">Protein kinase domain-containing protein</fullName>
    </recommendedName>
</protein>
<evidence type="ECO:0008006" key="4">
    <source>
        <dbReference type="Google" id="ProtNLM"/>
    </source>
</evidence>
<keyword evidence="3" id="KW-1185">Reference proteome</keyword>
<organism evidence="1 3">
    <name type="scientific">Phytophthora infestans</name>
    <name type="common">Potato late blight agent</name>
    <name type="synonym">Botrytis infestans</name>
    <dbReference type="NCBI Taxonomy" id="4787"/>
    <lineage>
        <taxon>Eukaryota</taxon>
        <taxon>Sar</taxon>
        <taxon>Stramenopiles</taxon>
        <taxon>Oomycota</taxon>
        <taxon>Peronosporomycetes</taxon>
        <taxon>Peronosporales</taxon>
        <taxon>Peronosporaceae</taxon>
        <taxon>Phytophthora</taxon>
    </lineage>
</organism>
<gene>
    <name evidence="1" type="ORF">GN244_ATG01170</name>
    <name evidence="2" type="ORF">GN958_ATG17342</name>
</gene>
<accession>A0A833TM49</accession>
<comment type="caution">
    <text evidence="1">The sequence shown here is derived from an EMBL/GenBank/DDBJ whole genome shotgun (WGS) entry which is preliminary data.</text>
</comment>
<reference evidence="1" key="1">
    <citation type="submission" date="2020-04" db="EMBL/GenBank/DDBJ databases">
        <title>Hybrid Assembly of Korean Phytophthora infestans isolates.</title>
        <authorList>
            <person name="Prokchorchik M."/>
            <person name="Lee Y."/>
            <person name="Seo J."/>
            <person name="Cho J.-H."/>
            <person name="Park Y.-E."/>
            <person name="Jang D.-C."/>
            <person name="Im J.-S."/>
            <person name="Choi J.-G."/>
            <person name="Park H.-J."/>
            <person name="Lee G.-B."/>
            <person name="Lee Y.-G."/>
            <person name="Hong S.-Y."/>
            <person name="Cho K."/>
            <person name="Sohn K.H."/>
        </authorList>
    </citation>
    <scope>NUCLEOTIDE SEQUENCE</scope>
    <source>
        <strain evidence="1">KR_1_A1</strain>
        <strain evidence="2">KR_2_A2</strain>
    </source>
</reference>
<proteinExistence type="predicted"/>
<dbReference type="Proteomes" id="UP000704712">
    <property type="component" value="Unassembled WGS sequence"/>
</dbReference>
<dbReference type="Proteomes" id="UP000602510">
    <property type="component" value="Unassembled WGS sequence"/>
</dbReference>
<dbReference type="InterPro" id="IPR011009">
    <property type="entry name" value="Kinase-like_dom_sf"/>
</dbReference>
<evidence type="ECO:0000313" key="2">
    <source>
        <dbReference type="EMBL" id="KAF4133490.1"/>
    </source>
</evidence>
<dbReference type="AlphaFoldDB" id="A0A833TM49"/>
<dbReference type="EMBL" id="JAACNO010002377">
    <property type="protein sequence ID" value="KAF4133490.1"/>
    <property type="molecule type" value="Genomic_DNA"/>
</dbReference>
<evidence type="ECO:0000313" key="3">
    <source>
        <dbReference type="Proteomes" id="UP000602510"/>
    </source>
</evidence>
<dbReference type="SUPFAM" id="SSF56112">
    <property type="entry name" value="Protein kinase-like (PK-like)"/>
    <property type="match status" value="1"/>
</dbReference>
<sequence>MWFILLTGSPLFPIASRKEASFLAFERSGVIAVSKSWGVKASSPTLSLVDRMLKVNPSDRISLDELVAELAC</sequence>